<protein>
    <submittedName>
        <fullName evidence="4">Ribosomal protein S18-alanine N-acetyltransferase</fullName>
    </submittedName>
</protein>
<comment type="caution">
    <text evidence="4">The sequence shown here is derived from an EMBL/GenBank/DDBJ whole genome shotgun (WGS) entry which is preliminary data.</text>
</comment>
<accession>A0ABS5TA31</accession>
<dbReference type="CDD" id="cd04301">
    <property type="entry name" value="NAT_SF"/>
    <property type="match status" value="1"/>
</dbReference>
<keyword evidence="1" id="KW-0808">Transferase</keyword>
<evidence type="ECO:0000313" key="5">
    <source>
        <dbReference type="Proteomes" id="UP001197247"/>
    </source>
</evidence>
<dbReference type="NCBIfam" id="TIGR01575">
    <property type="entry name" value="rimI"/>
    <property type="match status" value="1"/>
</dbReference>
<evidence type="ECO:0000256" key="1">
    <source>
        <dbReference type="ARBA" id="ARBA00022679"/>
    </source>
</evidence>
<dbReference type="InterPro" id="IPR016181">
    <property type="entry name" value="Acyl_CoA_acyltransferase"/>
</dbReference>
<dbReference type="InterPro" id="IPR050832">
    <property type="entry name" value="Bact_Acetyltransf"/>
</dbReference>
<evidence type="ECO:0000256" key="2">
    <source>
        <dbReference type="ARBA" id="ARBA00023315"/>
    </source>
</evidence>
<dbReference type="PROSITE" id="PS51186">
    <property type="entry name" value="GNAT"/>
    <property type="match status" value="1"/>
</dbReference>
<dbReference type="RefSeq" id="WP_214154166.1">
    <property type="nucleotide sequence ID" value="NZ_JAHBAY010000001.1"/>
</dbReference>
<keyword evidence="5" id="KW-1185">Reference proteome</keyword>
<evidence type="ECO:0000259" key="3">
    <source>
        <dbReference type="PROSITE" id="PS51186"/>
    </source>
</evidence>
<keyword evidence="4" id="KW-0689">Ribosomal protein</keyword>
<dbReference type="Proteomes" id="UP001197247">
    <property type="component" value="Unassembled WGS sequence"/>
</dbReference>
<proteinExistence type="predicted"/>
<keyword evidence="4" id="KW-0687">Ribonucleoprotein</keyword>
<gene>
    <name evidence="4" type="primary">rimI</name>
    <name evidence="4" type="ORF">KIH74_03110</name>
</gene>
<dbReference type="SUPFAM" id="SSF55729">
    <property type="entry name" value="Acyl-CoA N-acyltransferases (Nat)"/>
    <property type="match status" value="1"/>
</dbReference>
<dbReference type="Pfam" id="PF00583">
    <property type="entry name" value="Acetyltransf_1"/>
    <property type="match status" value="1"/>
</dbReference>
<dbReference type="GO" id="GO:0005840">
    <property type="term" value="C:ribosome"/>
    <property type="evidence" value="ECO:0007669"/>
    <property type="project" value="UniProtKB-KW"/>
</dbReference>
<reference evidence="4 5" key="1">
    <citation type="submission" date="2021-05" db="EMBL/GenBank/DDBJ databases">
        <title>Kineosporia and Streptomyces sp. nov. two new marine actinobacteria isolated from Coral.</title>
        <authorList>
            <person name="Buangrab K."/>
            <person name="Sutthacheep M."/>
            <person name="Yeemin T."/>
            <person name="Harunari E."/>
            <person name="Igarashi Y."/>
            <person name="Kanchanasin P."/>
            <person name="Tanasupawat S."/>
            <person name="Phongsopitanun W."/>
        </authorList>
    </citation>
    <scope>NUCLEOTIDE SEQUENCE [LARGE SCALE GENOMIC DNA]</scope>
    <source>
        <strain evidence="4 5">J2-2</strain>
    </source>
</reference>
<dbReference type="PANTHER" id="PTHR43877">
    <property type="entry name" value="AMINOALKYLPHOSPHONATE N-ACETYLTRANSFERASE-RELATED-RELATED"/>
    <property type="match status" value="1"/>
</dbReference>
<dbReference type="Gene3D" id="3.40.630.30">
    <property type="match status" value="1"/>
</dbReference>
<name>A0ABS5TA31_9ACTN</name>
<dbReference type="EMBL" id="JAHBAY010000001">
    <property type="protein sequence ID" value="MBT0767895.1"/>
    <property type="molecule type" value="Genomic_DNA"/>
</dbReference>
<sequence length="156" mass="17356">MSLRLRPMRWWDVAALMPLERELFGGTAWTEEMFWSELAHPETRHYLVAETVDDEGPATVLGYAGLLAPGPEADVQTVAVAPAAQGQGVGRRLLDALIGAAHERRATSLLLEVRADNEPAIGLYGSRGFERIAIRRRYYPGDVDAWVMRLRPLTSE</sequence>
<feature type="domain" description="N-acetyltransferase" evidence="3">
    <location>
        <begin position="3"/>
        <end position="153"/>
    </location>
</feature>
<dbReference type="InterPro" id="IPR006464">
    <property type="entry name" value="AcTrfase_RimI/Ard1"/>
</dbReference>
<keyword evidence="2" id="KW-0012">Acyltransferase</keyword>
<dbReference type="InterPro" id="IPR000182">
    <property type="entry name" value="GNAT_dom"/>
</dbReference>
<organism evidence="4 5">
    <name type="scientific">Kineosporia corallincola</name>
    <dbReference type="NCBI Taxonomy" id="2835133"/>
    <lineage>
        <taxon>Bacteria</taxon>
        <taxon>Bacillati</taxon>
        <taxon>Actinomycetota</taxon>
        <taxon>Actinomycetes</taxon>
        <taxon>Kineosporiales</taxon>
        <taxon>Kineosporiaceae</taxon>
        <taxon>Kineosporia</taxon>
    </lineage>
</organism>
<evidence type="ECO:0000313" key="4">
    <source>
        <dbReference type="EMBL" id="MBT0767895.1"/>
    </source>
</evidence>